<dbReference type="AlphaFoldDB" id="A0A4R8PZA5"/>
<dbReference type="EMBL" id="QAPG01010712">
    <property type="protein sequence ID" value="TDZ13526.1"/>
    <property type="molecule type" value="Genomic_DNA"/>
</dbReference>
<keyword evidence="1" id="KW-0472">Membrane</keyword>
<feature type="transmembrane region" description="Helical" evidence="1">
    <location>
        <begin position="46"/>
        <end position="64"/>
    </location>
</feature>
<dbReference type="Proteomes" id="UP000295083">
    <property type="component" value="Unassembled WGS sequence"/>
</dbReference>
<evidence type="ECO:0008006" key="4">
    <source>
        <dbReference type="Google" id="ProtNLM"/>
    </source>
</evidence>
<evidence type="ECO:0000256" key="1">
    <source>
        <dbReference type="SAM" id="Phobius"/>
    </source>
</evidence>
<protein>
    <recommendedName>
        <fullName evidence="4">SprT-like domain-containing protein</fullName>
    </recommendedName>
</protein>
<evidence type="ECO:0000313" key="3">
    <source>
        <dbReference type="Proteomes" id="UP000295083"/>
    </source>
</evidence>
<sequence>MGTNKRSLSESSWPTIVTTLIHEMVHVYLALFVCRRGKCREVMINTFGITGHGPAFLALVGLILKKIKEWHPSLKRLGDMCLSDPQRTVSLRSWQVECKKLHELGLSWEDHLQHSPTSRARLVYNDSDEPDYVTYSPPAKSKKKINISSMKKIKSLMESEWAATRFWRCVFVRSKRSTKERSDEVNGEKTLK</sequence>
<keyword evidence="1" id="KW-0812">Transmembrane</keyword>
<feature type="transmembrane region" description="Helical" evidence="1">
    <location>
        <begin position="12"/>
        <end position="34"/>
    </location>
</feature>
<keyword evidence="3" id="KW-1185">Reference proteome</keyword>
<accession>A0A4R8PZA5</accession>
<name>A0A4R8PZA5_9PEZI</name>
<organism evidence="2 3">
    <name type="scientific">Colletotrichum spinosum</name>
    <dbReference type="NCBI Taxonomy" id="1347390"/>
    <lineage>
        <taxon>Eukaryota</taxon>
        <taxon>Fungi</taxon>
        <taxon>Dikarya</taxon>
        <taxon>Ascomycota</taxon>
        <taxon>Pezizomycotina</taxon>
        <taxon>Sordariomycetes</taxon>
        <taxon>Hypocreomycetidae</taxon>
        <taxon>Glomerellales</taxon>
        <taxon>Glomerellaceae</taxon>
        <taxon>Colletotrichum</taxon>
        <taxon>Colletotrichum orbiculare species complex</taxon>
    </lineage>
</organism>
<gene>
    <name evidence="2" type="ORF">C8035_v004296</name>
</gene>
<proteinExistence type="predicted"/>
<keyword evidence="1" id="KW-1133">Transmembrane helix</keyword>
<comment type="caution">
    <text evidence="2">The sequence shown here is derived from an EMBL/GenBank/DDBJ whole genome shotgun (WGS) entry which is preliminary data.</text>
</comment>
<reference evidence="2 3" key="1">
    <citation type="submission" date="2018-11" db="EMBL/GenBank/DDBJ databases">
        <title>Genome sequence and assembly of Colletotrichum spinosum.</title>
        <authorList>
            <person name="Gan P."/>
            <person name="Shirasu K."/>
        </authorList>
    </citation>
    <scope>NUCLEOTIDE SEQUENCE [LARGE SCALE GENOMIC DNA]</scope>
    <source>
        <strain evidence="2 3">CBS 515.97</strain>
    </source>
</reference>
<evidence type="ECO:0000313" key="2">
    <source>
        <dbReference type="EMBL" id="TDZ13526.1"/>
    </source>
</evidence>